<dbReference type="Gene3D" id="3.40.50.2300">
    <property type="match status" value="1"/>
</dbReference>
<dbReference type="Pfam" id="PF00072">
    <property type="entry name" value="Response_reg"/>
    <property type="match status" value="1"/>
</dbReference>
<gene>
    <name evidence="4" type="ORF">Tel_07470</name>
</gene>
<dbReference type="GO" id="GO:0000160">
    <property type="term" value="P:phosphorelay signal transduction system"/>
    <property type="evidence" value="ECO:0007669"/>
    <property type="project" value="InterPro"/>
</dbReference>
<keyword evidence="5" id="KW-1185">Reference proteome</keyword>
<protein>
    <recommendedName>
        <fullName evidence="3">Response regulatory domain-containing protein</fullName>
    </recommendedName>
</protein>
<dbReference type="InterPro" id="IPR011006">
    <property type="entry name" value="CheY-like_superfamily"/>
</dbReference>
<sequence>MANILIVDDEAPIRTLLGKIVNKDGHEVMEAEDGVHACETYRDAEIDLIITDLVMPRKNGIEMIMELKKDRPGIKVIAISGGSGFSGQIDLLSVARLLGAKHIIKKPFTVDEIRAAVNDILA</sequence>
<feature type="modified residue" description="4-aspartylphosphate" evidence="2">
    <location>
        <position position="52"/>
    </location>
</feature>
<dbReference type="KEGG" id="tee:Tel_07470"/>
<feature type="domain" description="Response regulatory" evidence="3">
    <location>
        <begin position="3"/>
        <end position="121"/>
    </location>
</feature>
<keyword evidence="1 2" id="KW-0597">Phosphoprotein</keyword>
<dbReference type="InterPro" id="IPR050595">
    <property type="entry name" value="Bact_response_regulator"/>
</dbReference>
<evidence type="ECO:0000313" key="5">
    <source>
        <dbReference type="Proteomes" id="UP000055136"/>
    </source>
</evidence>
<organism evidence="4 5">
    <name type="scientific">Candidatus Tenderia electrophaga</name>
    <dbReference type="NCBI Taxonomy" id="1748243"/>
    <lineage>
        <taxon>Bacteria</taxon>
        <taxon>Pseudomonadati</taxon>
        <taxon>Pseudomonadota</taxon>
        <taxon>Gammaproteobacteria</taxon>
        <taxon>Candidatus Tenderiales</taxon>
        <taxon>Candidatus Tenderiaceae</taxon>
        <taxon>Candidatus Tenderia</taxon>
    </lineage>
</organism>
<dbReference type="Proteomes" id="UP000055136">
    <property type="component" value="Chromosome"/>
</dbReference>
<dbReference type="EMBL" id="CP013099">
    <property type="protein sequence ID" value="ALP53008.1"/>
    <property type="molecule type" value="Genomic_DNA"/>
</dbReference>
<accession>A0A0S2TCX3</accession>
<evidence type="ECO:0000256" key="2">
    <source>
        <dbReference type="PROSITE-ProRule" id="PRU00169"/>
    </source>
</evidence>
<name>A0A0S2TCX3_9GAMM</name>
<evidence type="ECO:0000259" key="3">
    <source>
        <dbReference type="PROSITE" id="PS50110"/>
    </source>
</evidence>
<dbReference type="PROSITE" id="PS50110">
    <property type="entry name" value="RESPONSE_REGULATORY"/>
    <property type="match status" value="1"/>
</dbReference>
<reference evidence="4" key="1">
    <citation type="submission" date="2015-10" db="EMBL/GenBank/DDBJ databases">
        <title>Description of Candidatus Tenderia electrophaga gen. nov, sp. nov., an Uncultivated Electroautotroph from a Biocathode Enrichment.</title>
        <authorList>
            <person name="Eddie B.J."/>
            <person name="Malanoski A.P."/>
            <person name="Wang Z."/>
            <person name="Hall R.J."/>
            <person name="Oh S.D."/>
            <person name="Heiner C."/>
            <person name="Lin B."/>
            <person name="Strycharz-Glaven S.M."/>
        </authorList>
    </citation>
    <scope>NUCLEOTIDE SEQUENCE [LARGE SCALE GENOMIC DNA]</scope>
    <source>
        <strain evidence="4">NRL1</strain>
    </source>
</reference>
<dbReference type="STRING" id="1748243.Tel_07470"/>
<dbReference type="AlphaFoldDB" id="A0A0S2TCX3"/>
<evidence type="ECO:0000256" key="1">
    <source>
        <dbReference type="ARBA" id="ARBA00022553"/>
    </source>
</evidence>
<dbReference type="SMART" id="SM00448">
    <property type="entry name" value="REC"/>
    <property type="match status" value="1"/>
</dbReference>
<evidence type="ECO:0000313" key="4">
    <source>
        <dbReference type="EMBL" id="ALP53008.1"/>
    </source>
</evidence>
<dbReference type="PANTHER" id="PTHR44591:SF23">
    <property type="entry name" value="CHEY SUBFAMILY"/>
    <property type="match status" value="1"/>
</dbReference>
<dbReference type="InterPro" id="IPR001789">
    <property type="entry name" value="Sig_transdc_resp-reg_receiver"/>
</dbReference>
<dbReference type="SUPFAM" id="SSF52172">
    <property type="entry name" value="CheY-like"/>
    <property type="match status" value="1"/>
</dbReference>
<proteinExistence type="predicted"/>
<dbReference type="PANTHER" id="PTHR44591">
    <property type="entry name" value="STRESS RESPONSE REGULATOR PROTEIN 1"/>
    <property type="match status" value="1"/>
</dbReference>